<keyword evidence="3" id="KW-1185">Reference proteome</keyword>
<comment type="caution">
    <text evidence="2">The sequence shown here is derived from an EMBL/GenBank/DDBJ whole genome shotgun (WGS) entry which is preliminary data.</text>
</comment>
<dbReference type="InterPro" id="IPR036249">
    <property type="entry name" value="Thioredoxin-like_sf"/>
</dbReference>
<dbReference type="PANTHER" id="PTHR34386">
    <property type="entry name" value="GLUTAREDOXIN"/>
    <property type="match status" value="1"/>
</dbReference>
<organism evidence="2 3">
    <name type="scientific">Ectopseudomonas composti</name>
    <dbReference type="NCBI Taxonomy" id="658457"/>
    <lineage>
        <taxon>Bacteria</taxon>
        <taxon>Pseudomonadati</taxon>
        <taxon>Pseudomonadota</taxon>
        <taxon>Gammaproteobacteria</taxon>
        <taxon>Pseudomonadales</taxon>
        <taxon>Pseudomonadaceae</taxon>
        <taxon>Ectopseudomonas</taxon>
    </lineage>
</organism>
<dbReference type="Pfam" id="PF00462">
    <property type="entry name" value="Glutaredoxin"/>
    <property type="match status" value="1"/>
</dbReference>
<dbReference type="InterPro" id="IPR002109">
    <property type="entry name" value="Glutaredoxin"/>
</dbReference>
<dbReference type="PROSITE" id="PS51354">
    <property type="entry name" value="GLUTAREDOXIN_2"/>
    <property type="match status" value="1"/>
</dbReference>
<evidence type="ECO:0000313" key="2">
    <source>
        <dbReference type="EMBL" id="EZH84070.1"/>
    </source>
</evidence>
<dbReference type="PANTHER" id="PTHR34386:SF1">
    <property type="entry name" value="GLUTAREDOXIN-LIKE PROTEIN NRDH"/>
    <property type="match status" value="1"/>
</dbReference>
<name>A0ABN0SHG3_9GAMM</name>
<dbReference type="CDD" id="cd02976">
    <property type="entry name" value="NrdH"/>
    <property type="match status" value="1"/>
</dbReference>
<reference evidence="3" key="1">
    <citation type="journal article" date="2014" name="Genome Announc.">
        <title>Draft Genome Sequence of the algae degrading bacterium Pseudomonas mendocina AD6.</title>
        <authorList>
            <person name="Barney B.M."/>
            <person name="Lenneman E.M."/>
        </authorList>
    </citation>
    <scope>NUCLEOTIDE SEQUENCE [LARGE SCALE GENOMIC DNA]</scope>
    <source>
        <strain evidence="3">AD6</strain>
    </source>
</reference>
<proteinExistence type="predicted"/>
<feature type="domain" description="Glutaredoxin" evidence="1">
    <location>
        <begin position="43"/>
        <end position="101"/>
    </location>
</feature>
<protein>
    <submittedName>
        <fullName evidence="2">Glutaredoxin</fullName>
    </submittedName>
</protein>
<dbReference type="InterPro" id="IPR051548">
    <property type="entry name" value="Grx-like_ET"/>
</dbReference>
<dbReference type="SUPFAM" id="SSF52833">
    <property type="entry name" value="Thioredoxin-like"/>
    <property type="match status" value="1"/>
</dbReference>
<gene>
    <name evidence="2" type="ORF">AU05_13455</name>
</gene>
<dbReference type="Proteomes" id="UP000023842">
    <property type="component" value="Unassembled WGS sequence"/>
</dbReference>
<dbReference type="Gene3D" id="3.40.30.10">
    <property type="entry name" value="Glutaredoxin"/>
    <property type="match status" value="1"/>
</dbReference>
<evidence type="ECO:0000259" key="1">
    <source>
        <dbReference type="Pfam" id="PF00462"/>
    </source>
</evidence>
<accession>A0ABN0SHG3</accession>
<sequence length="113" mass="12629">MTQGRDTMKTILLLLTALALWQNWDKIERWIDPPQAGNASGEIVLYATQWCGYCAKTRELFAEDGIAYREVNIETDAAGRAQYQALGGRGVPVIDLRGQVIHGYDVRAIRAAY</sequence>
<dbReference type="EMBL" id="JFJN01000004">
    <property type="protein sequence ID" value="EZH84070.1"/>
    <property type="molecule type" value="Genomic_DNA"/>
</dbReference>
<evidence type="ECO:0000313" key="3">
    <source>
        <dbReference type="Proteomes" id="UP000023842"/>
    </source>
</evidence>